<evidence type="ECO:0000313" key="2">
    <source>
        <dbReference type="Proteomes" id="UP000748752"/>
    </source>
</evidence>
<dbReference type="EMBL" id="NRRV01000002">
    <property type="protein sequence ID" value="MBK1629354.1"/>
    <property type="molecule type" value="Genomic_DNA"/>
</dbReference>
<dbReference type="Proteomes" id="UP000748752">
    <property type="component" value="Unassembled WGS sequence"/>
</dbReference>
<reference evidence="1 2" key="1">
    <citation type="journal article" date="2020" name="Microorganisms">
        <title>Osmotic Adaptation and Compatible Solute Biosynthesis of Phototrophic Bacteria as Revealed from Genome Analyses.</title>
        <authorList>
            <person name="Imhoff J.F."/>
            <person name="Rahn T."/>
            <person name="Kunzel S."/>
            <person name="Keller A."/>
            <person name="Neulinger S.C."/>
        </authorList>
    </citation>
    <scope>NUCLEOTIDE SEQUENCE [LARGE SCALE GENOMIC DNA]</scope>
    <source>
        <strain evidence="1 2">DSM 6210</strain>
    </source>
</reference>
<evidence type="ECO:0000313" key="1">
    <source>
        <dbReference type="EMBL" id="MBK1629354.1"/>
    </source>
</evidence>
<proteinExistence type="predicted"/>
<protein>
    <recommendedName>
        <fullName evidence="3">DUF2934 domain-containing protein</fullName>
    </recommendedName>
</protein>
<organism evidence="1 2">
    <name type="scientific">Thiohalocapsa halophila</name>
    <dbReference type="NCBI Taxonomy" id="69359"/>
    <lineage>
        <taxon>Bacteria</taxon>
        <taxon>Pseudomonadati</taxon>
        <taxon>Pseudomonadota</taxon>
        <taxon>Gammaproteobacteria</taxon>
        <taxon>Chromatiales</taxon>
        <taxon>Chromatiaceae</taxon>
        <taxon>Thiohalocapsa</taxon>
    </lineage>
</organism>
<comment type="caution">
    <text evidence="1">The sequence shown here is derived from an EMBL/GenBank/DDBJ whole genome shotgun (WGS) entry which is preliminary data.</text>
</comment>
<name>A0ABS1CBT5_9GAMM</name>
<dbReference type="Pfam" id="PF11154">
    <property type="entry name" value="DUF2934"/>
    <property type="match status" value="1"/>
</dbReference>
<keyword evidence="2" id="KW-1185">Reference proteome</keyword>
<gene>
    <name evidence="1" type="ORF">CKO31_01115</name>
</gene>
<sequence length="85" mass="9175">MGQQPAIDHPAPLLDPTPAERAEMVAVAAYYLAERRGFAPGGAEADWLRAEAQIERMLAAARGAGIDAGTFRELGMRNALRLWAK</sequence>
<accession>A0ABS1CBT5</accession>
<dbReference type="InterPro" id="IPR021327">
    <property type="entry name" value="DUF2934"/>
</dbReference>
<evidence type="ECO:0008006" key="3">
    <source>
        <dbReference type="Google" id="ProtNLM"/>
    </source>
</evidence>